<proteinExistence type="predicted"/>
<dbReference type="AlphaFoldDB" id="A0A914HJH2"/>
<evidence type="ECO:0000313" key="2">
    <source>
        <dbReference type="WBParaSite" id="Gr19_v10_g1877.t1"/>
    </source>
</evidence>
<keyword evidence="1" id="KW-1185">Reference proteome</keyword>
<dbReference type="WBParaSite" id="Gr19_v10_g1877.t1">
    <property type="protein sequence ID" value="Gr19_v10_g1877.t1"/>
    <property type="gene ID" value="Gr19_v10_g1877"/>
</dbReference>
<reference evidence="2" key="1">
    <citation type="submission" date="2022-11" db="UniProtKB">
        <authorList>
            <consortium name="WormBaseParasite"/>
        </authorList>
    </citation>
    <scope>IDENTIFICATION</scope>
</reference>
<organism evidence="1 2">
    <name type="scientific">Globodera rostochiensis</name>
    <name type="common">Golden nematode worm</name>
    <name type="synonym">Heterodera rostochiensis</name>
    <dbReference type="NCBI Taxonomy" id="31243"/>
    <lineage>
        <taxon>Eukaryota</taxon>
        <taxon>Metazoa</taxon>
        <taxon>Ecdysozoa</taxon>
        <taxon>Nematoda</taxon>
        <taxon>Chromadorea</taxon>
        <taxon>Rhabditida</taxon>
        <taxon>Tylenchina</taxon>
        <taxon>Tylenchomorpha</taxon>
        <taxon>Tylenchoidea</taxon>
        <taxon>Heteroderidae</taxon>
        <taxon>Heteroderinae</taxon>
        <taxon>Globodera</taxon>
    </lineage>
</organism>
<evidence type="ECO:0000313" key="1">
    <source>
        <dbReference type="Proteomes" id="UP000887572"/>
    </source>
</evidence>
<sequence length="87" mass="10296">MSYAINTFKTMLEKVNEFPFERMDELLKRRLQEPLENAISNCEELDEKVKQSGLKDKKDLDSLLTEILKDQNLIDECKEMEVTIWAQ</sequence>
<name>A0A914HJH2_GLORO</name>
<accession>A0A914HJH2</accession>
<protein>
    <submittedName>
        <fullName evidence="2">Uncharacterized protein</fullName>
    </submittedName>
</protein>
<dbReference type="Proteomes" id="UP000887572">
    <property type="component" value="Unplaced"/>
</dbReference>